<accession>A0A0R2F311</accession>
<dbReference type="OrthoDB" id="9801085at2"/>
<comment type="function">
    <text evidence="8">Ferredoxins are iron-sulfur proteins that transfer electrons in a wide variety of metabolic reactions.</text>
</comment>
<keyword evidence="6 8" id="KW-0408">Iron</keyword>
<feature type="domain" description="4Fe-4S ferredoxin-type" evidence="9">
    <location>
        <begin position="4"/>
        <end position="32"/>
    </location>
</feature>
<keyword evidence="3" id="KW-0004">4Fe-4S</keyword>
<keyword evidence="7 8" id="KW-0411">Iron-sulfur</keyword>
<dbReference type="Gene3D" id="3.30.70.20">
    <property type="match status" value="1"/>
</dbReference>
<dbReference type="InterPro" id="IPR017896">
    <property type="entry name" value="4Fe4S_Fe-S-bd"/>
</dbReference>
<dbReference type="STRING" id="1423730.FC75_GL000476"/>
<evidence type="ECO:0000256" key="4">
    <source>
        <dbReference type="ARBA" id="ARBA00022723"/>
    </source>
</evidence>
<evidence type="ECO:0000256" key="5">
    <source>
        <dbReference type="ARBA" id="ARBA00022982"/>
    </source>
</evidence>
<keyword evidence="2 8" id="KW-0813">Transport</keyword>
<keyword evidence="11" id="KW-1185">Reference proteome</keyword>
<evidence type="ECO:0000256" key="7">
    <source>
        <dbReference type="ARBA" id="ARBA00023014"/>
    </source>
</evidence>
<dbReference type="PANTHER" id="PTHR39163">
    <property type="entry name" value="FERREDOXIN"/>
    <property type="match status" value="1"/>
</dbReference>
<proteinExistence type="predicted"/>
<evidence type="ECO:0000256" key="6">
    <source>
        <dbReference type="ARBA" id="ARBA00023004"/>
    </source>
</evidence>
<sequence>MKPVYAHVDRAACIACGLCQMLAPKLFDYDSEGIASYHPDGNTGTKPVDPADLIDLKIAFRRCPTGAIQHSEQPFNDQQK</sequence>
<dbReference type="EMBL" id="AYZJ01000084">
    <property type="protein sequence ID" value="KRN18708.1"/>
    <property type="molecule type" value="Genomic_DNA"/>
</dbReference>
<evidence type="ECO:0000256" key="8">
    <source>
        <dbReference type="RuleBase" id="RU368020"/>
    </source>
</evidence>
<comment type="cofactor">
    <cofactor evidence="1">
        <name>[4Fe-4S] cluster</name>
        <dbReference type="ChEBI" id="CHEBI:49883"/>
    </cofactor>
</comment>
<dbReference type="SUPFAM" id="SSF54862">
    <property type="entry name" value="4Fe-4S ferredoxins"/>
    <property type="match status" value="1"/>
</dbReference>
<dbReference type="InterPro" id="IPR001080">
    <property type="entry name" value="3Fe4S_ferredoxin"/>
</dbReference>
<dbReference type="PANTHER" id="PTHR39163:SF1">
    <property type="entry name" value="FERREDOXIN"/>
    <property type="match status" value="1"/>
</dbReference>
<evidence type="ECO:0000256" key="2">
    <source>
        <dbReference type="ARBA" id="ARBA00022448"/>
    </source>
</evidence>
<evidence type="ECO:0000313" key="10">
    <source>
        <dbReference type="EMBL" id="KRN18708.1"/>
    </source>
</evidence>
<dbReference type="GO" id="GO:0051539">
    <property type="term" value="F:4 iron, 4 sulfur cluster binding"/>
    <property type="evidence" value="ECO:0007669"/>
    <property type="project" value="UniProtKB-KW"/>
</dbReference>
<organism evidence="10 11">
    <name type="scientific">Lacticaseibacillus camelliae DSM 22697 = JCM 13995</name>
    <dbReference type="NCBI Taxonomy" id="1423730"/>
    <lineage>
        <taxon>Bacteria</taxon>
        <taxon>Bacillati</taxon>
        <taxon>Bacillota</taxon>
        <taxon>Bacilli</taxon>
        <taxon>Lactobacillales</taxon>
        <taxon>Lactobacillaceae</taxon>
        <taxon>Lacticaseibacillus</taxon>
    </lineage>
</organism>
<keyword evidence="4 8" id="KW-0479">Metal-binding</keyword>
<gene>
    <name evidence="10" type="ORF">FC75_GL000476</name>
</gene>
<dbReference type="AlphaFoldDB" id="A0A0R2F311"/>
<dbReference type="GO" id="GO:0009055">
    <property type="term" value="F:electron transfer activity"/>
    <property type="evidence" value="ECO:0007669"/>
    <property type="project" value="UniProtKB-UniRule"/>
</dbReference>
<dbReference type="PROSITE" id="PS51379">
    <property type="entry name" value="4FE4S_FER_2"/>
    <property type="match status" value="1"/>
</dbReference>
<dbReference type="PATRIC" id="fig|1423730.4.peg.495"/>
<reference evidence="10 11" key="1">
    <citation type="journal article" date="2015" name="Genome Announc.">
        <title>Expanding the biotechnology potential of lactobacilli through comparative genomics of 213 strains and associated genera.</title>
        <authorList>
            <person name="Sun Z."/>
            <person name="Harris H.M."/>
            <person name="McCann A."/>
            <person name="Guo C."/>
            <person name="Argimon S."/>
            <person name="Zhang W."/>
            <person name="Yang X."/>
            <person name="Jeffery I.B."/>
            <person name="Cooney J.C."/>
            <person name="Kagawa T.F."/>
            <person name="Liu W."/>
            <person name="Song Y."/>
            <person name="Salvetti E."/>
            <person name="Wrobel A."/>
            <person name="Rasinkangas P."/>
            <person name="Parkhill J."/>
            <person name="Rea M.C."/>
            <person name="O'Sullivan O."/>
            <person name="Ritari J."/>
            <person name="Douillard F.P."/>
            <person name="Paul Ross R."/>
            <person name="Yang R."/>
            <person name="Briner A.E."/>
            <person name="Felis G.E."/>
            <person name="de Vos W.M."/>
            <person name="Barrangou R."/>
            <person name="Klaenhammer T.R."/>
            <person name="Caufield P.W."/>
            <person name="Cui Y."/>
            <person name="Zhang H."/>
            <person name="O'Toole P.W."/>
        </authorList>
    </citation>
    <scope>NUCLEOTIDE SEQUENCE [LARGE SCALE GENOMIC DNA]</scope>
    <source>
        <strain evidence="10 11">DSM 22697</strain>
    </source>
</reference>
<evidence type="ECO:0000256" key="1">
    <source>
        <dbReference type="ARBA" id="ARBA00001966"/>
    </source>
</evidence>
<evidence type="ECO:0000313" key="11">
    <source>
        <dbReference type="Proteomes" id="UP000050865"/>
    </source>
</evidence>
<dbReference type="Pfam" id="PF13459">
    <property type="entry name" value="Fer4_15"/>
    <property type="match status" value="1"/>
</dbReference>
<keyword evidence="5 8" id="KW-0249">Electron transport</keyword>
<evidence type="ECO:0000259" key="9">
    <source>
        <dbReference type="PROSITE" id="PS51379"/>
    </source>
</evidence>
<comment type="caution">
    <text evidence="10">The sequence shown here is derived from an EMBL/GenBank/DDBJ whole genome shotgun (WGS) entry which is preliminary data.</text>
</comment>
<dbReference type="RefSeq" id="WP_056989888.1">
    <property type="nucleotide sequence ID" value="NZ_AYZJ01000084.1"/>
</dbReference>
<evidence type="ECO:0000256" key="3">
    <source>
        <dbReference type="ARBA" id="ARBA00022485"/>
    </source>
</evidence>
<name>A0A0R2F311_9LACO</name>
<protein>
    <recommendedName>
        <fullName evidence="8">Ferredoxin</fullName>
    </recommendedName>
</protein>
<dbReference type="InterPro" id="IPR052395">
    <property type="entry name" value="ET_Ferredoxin"/>
</dbReference>
<dbReference type="GO" id="GO:0005506">
    <property type="term" value="F:iron ion binding"/>
    <property type="evidence" value="ECO:0007669"/>
    <property type="project" value="UniProtKB-UniRule"/>
</dbReference>
<dbReference type="PRINTS" id="PR00352">
    <property type="entry name" value="3FE4SFRDOXIN"/>
</dbReference>
<dbReference type="Proteomes" id="UP000050865">
    <property type="component" value="Unassembled WGS sequence"/>
</dbReference>